<feature type="compositionally biased region" description="Polar residues" evidence="1">
    <location>
        <begin position="337"/>
        <end position="346"/>
    </location>
</feature>
<gene>
    <name evidence="3" type="ORF">COCSUDRAFT_46698</name>
</gene>
<keyword evidence="2" id="KW-0812">Transmembrane</keyword>
<feature type="compositionally biased region" description="Low complexity" evidence="1">
    <location>
        <begin position="17"/>
        <end position="28"/>
    </location>
</feature>
<feature type="compositionally biased region" description="Low complexity" evidence="1">
    <location>
        <begin position="324"/>
        <end position="336"/>
    </location>
</feature>
<feature type="compositionally biased region" description="Basic and acidic residues" evidence="1">
    <location>
        <begin position="57"/>
        <end position="66"/>
    </location>
</feature>
<feature type="compositionally biased region" description="Polar residues" evidence="1">
    <location>
        <begin position="69"/>
        <end position="79"/>
    </location>
</feature>
<feature type="transmembrane region" description="Helical" evidence="2">
    <location>
        <begin position="493"/>
        <end position="514"/>
    </location>
</feature>
<dbReference type="Proteomes" id="UP000007264">
    <property type="component" value="Unassembled WGS sequence"/>
</dbReference>
<feature type="compositionally biased region" description="Basic and acidic residues" evidence="1">
    <location>
        <begin position="36"/>
        <end position="46"/>
    </location>
</feature>
<evidence type="ECO:0008006" key="5">
    <source>
        <dbReference type="Google" id="ProtNLM"/>
    </source>
</evidence>
<feature type="compositionally biased region" description="Polar residues" evidence="1">
    <location>
        <begin position="47"/>
        <end position="56"/>
    </location>
</feature>
<evidence type="ECO:0000313" key="3">
    <source>
        <dbReference type="EMBL" id="EIE25392.1"/>
    </source>
</evidence>
<reference evidence="3 4" key="1">
    <citation type="journal article" date="2012" name="Genome Biol.">
        <title>The genome of the polar eukaryotic microalga coccomyxa subellipsoidea reveals traits of cold adaptation.</title>
        <authorList>
            <person name="Blanc G."/>
            <person name="Agarkova I."/>
            <person name="Grimwood J."/>
            <person name="Kuo A."/>
            <person name="Brueggeman A."/>
            <person name="Dunigan D."/>
            <person name="Gurnon J."/>
            <person name="Ladunga I."/>
            <person name="Lindquist E."/>
            <person name="Lucas S."/>
            <person name="Pangilinan J."/>
            <person name="Proschold T."/>
            <person name="Salamov A."/>
            <person name="Schmutz J."/>
            <person name="Weeks D."/>
            <person name="Yamada T."/>
            <person name="Claverie J.M."/>
            <person name="Grigoriev I."/>
            <person name="Van Etten J."/>
            <person name="Lomsadze A."/>
            <person name="Borodovsky M."/>
        </authorList>
    </citation>
    <scope>NUCLEOTIDE SEQUENCE [LARGE SCALE GENOMIC DNA]</scope>
    <source>
        <strain evidence="3 4">C-169</strain>
    </source>
</reference>
<comment type="caution">
    <text evidence="3">The sequence shown here is derived from an EMBL/GenBank/DDBJ whole genome shotgun (WGS) entry which is preliminary data.</text>
</comment>
<protein>
    <recommendedName>
        <fullName evidence="5">Transmembrane protein</fullName>
    </recommendedName>
</protein>
<dbReference type="RefSeq" id="XP_005649936.1">
    <property type="nucleotide sequence ID" value="XM_005649879.1"/>
</dbReference>
<feature type="compositionally biased region" description="Low complexity" evidence="1">
    <location>
        <begin position="286"/>
        <end position="299"/>
    </location>
</feature>
<feature type="region of interest" description="Disordered" evidence="1">
    <location>
        <begin position="1"/>
        <end position="304"/>
    </location>
</feature>
<feature type="compositionally biased region" description="Low complexity" evidence="1">
    <location>
        <begin position="137"/>
        <end position="157"/>
    </location>
</feature>
<dbReference type="AlphaFoldDB" id="I0Z423"/>
<name>I0Z423_COCSC</name>
<evidence type="ECO:0000256" key="1">
    <source>
        <dbReference type="SAM" id="MobiDB-lite"/>
    </source>
</evidence>
<feature type="compositionally biased region" description="Low complexity" evidence="1">
    <location>
        <begin position="103"/>
        <end position="122"/>
    </location>
</feature>
<keyword evidence="4" id="KW-1185">Reference proteome</keyword>
<organism evidence="3 4">
    <name type="scientific">Coccomyxa subellipsoidea (strain C-169)</name>
    <name type="common">Green microalga</name>
    <dbReference type="NCBI Taxonomy" id="574566"/>
    <lineage>
        <taxon>Eukaryota</taxon>
        <taxon>Viridiplantae</taxon>
        <taxon>Chlorophyta</taxon>
        <taxon>core chlorophytes</taxon>
        <taxon>Trebouxiophyceae</taxon>
        <taxon>Trebouxiophyceae incertae sedis</taxon>
        <taxon>Coccomyxaceae</taxon>
        <taxon>Coccomyxa</taxon>
        <taxon>Coccomyxa subellipsoidea</taxon>
    </lineage>
</organism>
<feature type="compositionally biased region" description="Basic and acidic residues" evidence="1">
    <location>
        <begin position="166"/>
        <end position="191"/>
    </location>
</feature>
<sequence length="590" mass="61956">MDEELRKLRQDVAVDLSPSSPAVIPAIPENKSPINEQDRKSEEDRGNPNTPASRASNEFHEWEMLSRHSAPNSPRSSTKGHFEDDSKIEVAPLAPSEDKGPQGPDELSGESSGPEGSPVEELPCSKVAMQDVEDDVVLPQAQDAAADPADVAEPSDAIEQTGEHASPVKEADAEAEPEDHQDMPVEAKEEPSPPDSPHLRSGTSSFSHISSPASYHFGNSDDEGSDSDSSQWTSDGEEVASKGQGSRAARSEADSEEAIQDVVAVSQEGSLGSLSDSDAGFRRLSRATSARSAPSSGGASLVGGSGSFSFPEVAALALDLASLGSVSPQSPRSASSLQGSVTSSDGTEVAAEAPDTASDEAKAAADAALRAAQDITAAVAAEFGEDRAEPVDDVADTDTAVRKEVPAFEEGYPKKPRRGDVMGALRAGMDKLAAATQSTLQSIGSTNAIQRFWVCLQEWASALMACLPAAERARARLQVELARMRARTRSIGWSQIALAASLGIMAVVAGCALVKNAALHRALRRKDNEMNQLILMVFNLQESLQGATRASRVPIVRHACAVSSFSPLGHIQPANIVSFEALSATKAIYC</sequence>
<feature type="region of interest" description="Disordered" evidence="1">
    <location>
        <begin position="324"/>
        <end position="364"/>
    </location>
</feature>
<dbReference type="EMBL" id="AGSI01000004">
    <property type="protein sequence ID" value="EIE25392.1"/>
    <property type="molecule type" value="Genomic_DNA"/>
</dbReference>
<evidence type="ECO:0000256" key="2">
    <source>
        <dbReference type="SAM" id="Phobius"/>
    </source>
</evidence>
<feature type="compositionally biased region" description="Low complexity" evidence="1">
    <location>
        <begin position="269"/>
        <end position="278"/>
    </location>
</feature>
<proteinExistence type="predicted"/>
<dbReference type="OrthoDB" id="10500178at2759"/>
<evidence type="ECO:0000313" key="4">
    <source>
        <dbReference type="Proteomes" id="UP000007264"/>
    </source>
</evidence>
<keyword evidence="2" id="KW-0472">Membrane</keyword>
<keyword evidence="2" id="KW-1133">Transmembrane helix</keyword>
<feature type="compositionally biased region" description="Basic and acidic residues" evidence="1">
    <location>
        <begin position="1"/>
        <end position="12"/>
    </location>
</feature>
<feature type="compositionally biased region" description="Polar residues" evidence="1">
    <location>
        <begin position="201"/>
        <end position="213"/>
    </location>
</feature>
<dbReference type="GeneID" id="17043394"/>
<dbReference type="KEGG" id="csl:COCSUDRAFT_46698"/>
<accession>I0Z423</accession>